<dbReference type="AlphaFoldDB" id="A0A4Q1RDI6"/>
<keyword evidence="3" id="KW-1185">Reference proteome</keyword>
<dbReference type="EMBL" id="SDKC01000002">
    <property type="protein sequence ID" value="RXS72609.1"/>
    <property type="molecule type" value="Genomic_DNA"/>
</dbReference>
<reference evidence="2 3" key="1">
    <citation type="submission" date="2019-01" db="EMBL/GenBank/DDBJ databases">
        <title>Blautia sp. nov. KGMB01111 isolated human feces.</title>
        <authorList>
            <person name="Park J.-E."/>
            <person name="Kim J.-S."/>
            <person name="Park S.-H."/>
        </authorList>
    </citation>
    <scope>NUCLEOTIDE SEQUENCE [LARGE SCALE GENOMIC DNA]</scope>
    <source>
        <strain evidence="2 3">KGMB01111</strain>
    </source>
</reference>
<keyword evidence="1" id="KW-0812">Transmembrane</keyword>
<protein>
    <submittedName>
        <fullName evidence="2">Uncharacterized protein</fullName>
    </submittedName>
</protein>
<dbReference type="RefSeq" id="WP_129259726.1">
    <property type="nucleotide sequence ID" value="NZ_SDKC01000002.1"/>
</dbReference>
<evidence type="ECO:0000313" key="3">
    <source>
        <dbReference type="Proteomes" id="UP000290106"/>
    </source>
</evidence>
<feature type="transmembrane region" description="Helical" evidence="1">
    <location>
        <begin position="151"/>
        <end position="171"/>
    </location>
</feature>
<keyword evidence="1" id="KW-1133">Transmembrane helix</keyword>
<comment type="caution">
    <text evidence="2">The sequence shown here is derived from an EMBL/GenBank/DDBJ whole genome shotgun (WGS) entry which is preliminary data.</text>
</comment>
<sequence>MIRIQQTKRDLYAADFEILQDHFQIGTIHVQGKLGSMDASAHISVFDKTFDIHCSERIAKERFPKKKYQLFREYTFQQNDVFAGRIFQVDWKRTWLSITSYLEMHYENGYYFAYSIADKNVVNTCVYSDDQQIAQIKKSTTIKNDLHHFDIYARVPHTAICAILFCVYGYIISCFRPGISVSTSYQKVFRVTKDPFLLSKYHPEFLSDFS</sequence>
<dbReference type="Proteomes" id="UP000290106">
    <property type="component" value="Unassembled WGS sequence"/>
</dbReference>
<name>A0A4Q1RDI6_9FIRM</name>
<evidence type="ECO:0000313" key="2">
    <source>
        <dbReference type="EMBL" id="RXS72609.1"/>
    </source>
</evidence>
<keyword evidence="1" id="KW-0472">Membrane</keyword>
<evidence type="ECO:0000256" key="1">
    <source>
        <dbReference type="SAM" id="Phobius"/>
    </source>
</evidence>
<proteinExistence type="predicted"/>
<accession>A0A4Q1RDI6</accession>
<organism evidence="2 3">
    <name type="scientific">Blautia faecicola</name>
    <dbReference type="NCBI Taxonomy" id="2509240"/>
    <lineage>
        <taxon>Bacteria</taxon>
        <taxon>Bacillati</taxon>
        <taxon>Bacillota</taxon>
        <taxon>Clostridia</taxon>
        <taxon>Lachnospirales</taxon>
        <taxon>Lachnospiraceae</taxon>
        <taxon>Blautia</taxon>
    </lineage>
</organism>
<gene>
    <name evidence="2" type="ORF">ETP43_16660</name>
</gene>